<reference evidence="1" key="1">
    <citation type="journal article" date="2015" name="Antimicrob. Agents Chemother.">
        <title>First Report of an OXA-48-Producing Multidrug-Resistant Proteus mirabilis Strain from Gaza, Palestine.</title>
        <authorList>
            <person name="Chen L."/>
            <person name="Al Laham N."/>
            <person name="Chavda K.D."/>
            <person name="Mediavilla J.R."/>
            <person name="Jacobs M.R."/>
            <person name="Bonomo R.A."/>
            <person name="Kreiswirth B.N."/>
        </authorList>
    </citation>
    <scope>NUCLEOTIDE SEQUENCE</scope>
    <source>
        <strain evidence="1">Pm-Oxa48</strain>
        <plasmid evidence="1">pOXA48-Pm</plasmid>
    </source>
</reference>
<evidence type="ECO:0000313" key="1">
    <source>
        <dbReference type="EMBL" id="AKB10730.1"/>
    </source>
</evidence>
<accession>A0A0H3VF81</accession>
<proteinExistence type="predicted"/>
<name>A0A0H3VF81_PROMI</name>
<keyword evidence="1" id="KW-0614">Plasmid</keyword>
<sequence length="47" mass="5143">MAQPAKRNELLRKSENMLSMVSELAFGTDISVESDALDAEFLAEIGN</sequence>
<geneLocation type="plasmid" evidence="1">
    <name>pOXA48-Pm</name>
</geneLocation>
<dbReference type="AlphaFoldDB" id="A0A0H3VF81"/>
<organism evidence="1">
    <name type="scientific">Proteus mirabilis</name>
    <dbReference type="NCBI Taxonomy" id="584"/>
    <lineage>
        <taxon>Bacteria</taxon>
        <taxon>Pseudomonadati</taxon>
        <taxon>Pseudomonadota</taxon>
        <taxon>Gammaproteobacteria</taxon>
        <taxon>Enterobacterales</taxon>
        <taxon>Morganellaceae</taxon>
        <taxon>Proteus</taxon>
    </lineage>
</organism>
<protein>
    <submittedName>
        <fullName evidence="1">Uncharacterized protein</fullName>
    </submittedName>
</protein>
<dbReference type="EMBL" id="KP025948">
    <property type="protein sequence ID" value="AKB10730.1"/>
    <property type="molecule type" value="Genomic_DNA"/>
</dbReference>